<feature type="domain" description="Fe2OG dioxygenase" evidence="3">
    <location>
        <begin position="228"/>
        <end position="350"/>
    </location>
</feature>
<evidence type="ECO:0000313" key="5">
    <source>
        <dbReference type="Proteomes" id="UP000750711"/>
    </source>
</evidence>
<gene>
    <name evidence="4" type="ORF">GP486_005558</name>
</gene>
<evidence type="ECO:0000313" key="4">
    <source>
        <dbReference type="EMBL" id="KAH0556609.1"/>
    </source>
</evidence>
<dbReference type="InterPro" id="IPR026992">
    <property type="entry name" value="DIOX_N"/>
</dbReference>
<dbReference type="AlphaFoldDB" id="A0A9P8L8X4"/>
<dbReference type="GO" id="GO:0046872">
    <property type="term" value="F:metal ion binding"/>
    <property type="evidence" value="ECO:0007669"/>
    <property type="project" value="UniProtKB-KW"/>
</dbReference>
<dbReference type="InterPro" id="IPR027443">
    <property type="entry name" value="IPNS-like_sf"/>
</dbReference>
<dbReference type="PANTHER" id="PTHR47990">
    <property type="entry name" value="2-OXOGLUTARATE (2OG) AND FE(II)-DEPENDENT OXYGENASE SUPERFAMILY PROTEIN-RELATED"/>
    <property type="match status" value="1"/>
</dbReference>
<name>A0A9P8L8X4_9PEZI</name>
<dbReference type="PROSITE" id="PS51471">
    <property type="entry name" value="FE2OG_OXY"/>
    <property type="match status" value="1"/>
</dbReference>
<organism evidence="4 5">
    <name type="scientific">Trichoglossum hirsutum</name>
    <dbReference type="NCBI Taxonomy" id="265104"/>
    <lineage>
        <taxon>Eukaryota</taxon>
        <taxon>Fungi</taxon>
        <taxon>Dikarya</taxon>
        <taxon>Ascomycota</taxon>
        <taxon>Pezizomycotina</taxon>
        <taxon>Geoglossomycetes</taxon>
        <taxon>Geoglossales</taxon>
        <taxon>Geoglossaceae</taxon>
        <taxon>Trichoglossum</taxon>
    </lineage>
</organism>
<comment type="caution">
    <text evidence="4">The sequence shown here is derived from an EMBL/GenBank/DDBJ whole genome shotgun (WGS) entry which is preliminary data.</text>
</comment>
<keyword evidence="5" id="KW-1185">Reference proteome</keyword>
<dbReference type="GO" id="GO:0016491">
    <property type="term" value="F:oxidoreductase activity"/>
    <property type="evidence" value="ECO:0007669"/>
    <property type="project" value="UniProtKB-KW"/>
</dbReference>
<reference evidence="4" key="1">
    <citation type="submission" date="2021-03" db="EMBL/GenBank/DDBJ databases">
        <title>Comparative genomics and phylogenomic investigation of the class Geoglossomycetes provide insights into ecological specialization and systematics.</title>
        <authorList>
            <person name="Melie T."/>
            <person name="Pirro S."/>
            <person name="Miller A.N."/>
            <person name="Quandt A."/>
        </authorList>
    </citation>
    <scope>NUCLEOTIDE SEQUENCE</scope>
    <source>
        <strain evidence="4">CAQ_001_2017</strain>
    </source>
</reference>
<keyword evidence="2" id="KW-0560">Oxidoreductase</keyword>
<dbReference type="InterPro" id="IPR050231">
    <property type="entry name" value="Iron_ascorbate_oxido_reductase"/>
</dbReference>
<comment type="similarity">
    <text evidence="1 2">Belongs to the iron/ascorbate-dependent oxidoreductase family.</text>
</comment>
<evidence type="ECO:0000256" key="1">
    <source>
        <dbReference type="ARBA" id="ARBA00008056"/>
    </source>
</evidence>
<dbReference type="Pfam" id="PF03171">
    <property type="entry name" value="2OG-FeII_Oxy"/>
    <property type="match status" value="1"/>
</dbReference>
<dbReference type="GO" id="GO:0044283">
    <property type="term" value="P:small molecule biosynthetic process"/>
    <property type="evidence" value="ECO:0007669"/>
    <property type="project" value="UniProtKB-ARBA"/>
</dbReference>
<dbReference type="Pfam" id="PF14226">
    <property type="entry name" value="DIOX_N"/>
    <property type="match status" value="1"/>
</dbReference>
<dbReference type="EMBL" id="JAGHQM010001058">
    <property type="protein sequence ID" value="KAH0556609.1"/>
    <property type="molecule type" value="Genomic_DNA"/>
</dbReference>
<dbReference type="Proteomes" id="UP000750711">
    <property type="component" value="Unassembled WGS sequence"/>
</dbReference>
<protein>
    <recommendedName>
        <fullName evidence="3">Fe2OG dioxygenase domain-containing protein</fullName>
    </recommendedName>
</protein>
<dbReference type="SUPFAM" id="SSF51197">
    <property type="entry name" value="Clavaminate synthase-like"/>
    <property type="match status" value="1"/>
</dbReference>
<keyword evidence="2" id="KW-0479">Metal-binding</keyword>
<proteinExistence type="inferred from homology"/>
<evidence type="ECO:0000259" key="3">
    <source>
        <dbReference type="PROSITE" id="PS51471"/>
    </source>
</evidence>
<dbReference type="InterPro" id="IPR005123">
    <property type="entry name" value="Oxoglu/Fe-dep_dioxygenase_dom"/>
</dbReference>
<evidence type="ECO:0000256" key="2">
    <source>
        <dbReference type="RuleBase" id="RU003682"/>
    </source>
</evidence>
<keyword evidence="2" id="KW-0408">Iron</keyword>
<dbReference type="Gene3D" id="2.60.120.330">
    <property type="entry name" value="B-lactam Antibiotic, Isopenicillin N Synthase, Chain"/>
    <property type="match status" value="1"/>
</dbReference>
<dbReference type="InterPro" id="IPR044861">
    <property type="entry name" value="IPNS-like_FE2OG_OXY"/>
</dbReference>
<accession>A0A9P8L8X4</accession>
<sequence>MLLRLSIRAYGLAGKSLTMLKPLGVKQRATVRYLATATQTAVAKSNYNPLHATMPPNHGATPVDLETFDLPKQVTGTAADFTLSKSMIAAFRRDGIFQIKLTPAQSTALSRANAFAKSFFEEPFAVKLKHVDDQSFAGYVASGEELTDGIADYPEIFTVIKDLPRNDFRVQLRWPCHGPCPWPSDAYAAAMQEYMTLLGSSGEKLLQLLTLGLGLADPHALTRLTKDGWHHMRVLQFPAADQTNGKGKSGRGIGSHTDYGLLVLSAQDEVGGLFIRRPIRGENWRNWEKSVAGYKEGDDEWSYIPPEPNVMTVMAGDMLQYLTSSFIQSTPHKVGLNTRPRSVFAYFHEPNFSALMKPLPEYAAAGDGNTTDSPGIHYGTHFANMCMRNYPERITAKRVRVENRMEILPSTVMEDL</sequence>